<dbReference type="SMART" id="SM00540">
    <property type="entry name" value="LEM"/>
    <property type="match status" value="1"/>
</dbReference>
<proteinExistence type="predicted"/>
<dbReference type="PROSITE" id="PS50954">
    <property type="entry name" value="LEM"/>
    <property type="match status" value="1"/>
</dbReference>
<evidence type="ECO:0000259" key="2">
    <source>
        <dbReference type="PROSITE" id="PS50954"/>
    </source>
</evidence>
<name>A0A8C9CZ46_PHOSS</name>
<evidence type="ECO:0000256" key="1">
    <source>
        <dbReference type="SAM" id="Phobius"/>
    </source>
</evidence>
<dbReference type="AlphaFoldDB" id="A0A8C9CZ46"/>
<reference evidence="3" key="3">
    <citation type="submission" date="2025-09" db="UniProtKB">
        <authorList>
            <consortium name="Ensembl"/>
        </authorList>
    </citation>
    <scope>IDENTIFICATION</scope>
</reference>
<dbReference type="GeneTree" id="ENSGT00940000154098"/>
<dbReference type="SUPFAM" id="SSF63451">
    <property type="entry name" value="LEM domain"/>
    <property type="match status" value="1"/>
</dbReference>
<gene>
    <name evidence="3" type="primary">LEMD1</name>
</gene>
<dbReference type="InterPro" id="IPR051656">
    <property type="entry name" value="LEM_domain"/>
</dbReference>
<dbReference type="Ensembl" id="ENSPSNT00000029576.1">
    <property type="protein sequence ID" value="ENSPSNP00000026316.1"/>
    <property type="gene ID" value="ENSPSNG00000019134.1"/>
</dbReference>
<evidence type="ECO:0000313" key="3">
    <source>
        <dbReference type="Ensembl" id="ENSPSNP00000026316.1"/>
    </source>
</evidence>
<organism evidence="3 4">
    <name type="scientific">Phocoena sinus</name>
    <name type="common">Vaquita</name>
    <dbReference type="NCBI Taxonomy" id="42100"/>
    <lineage>
        <taxon>Eukaryota</taxon>
        <taxon>Metazoa</taxon>
        <taxon>Chordata</taxon>
        <taxon>Craniata</taxon>
        <taxon>Vertebrata</taxon>
        <taxon>Euteleostomi</taxon>
        <taxon>Mammalia</taxon>
        <taxon>Eutheria</taxon>
        <taxon>Laurasiatheria</taxon>
        <taxon>Artiodactyla</taxon>
        <taxon>Whippomorpha</taxon>
        <taxon>Cetacea</taxon>
        <taxon>Odontoceti</taxon>
        <taxon>Phocoenidae</taxon>
        <taxon>Phocoena</taxon>
    </lineage>
</organism>
<dbReference type="Proteomes" id="UP000694554">
    <property type="component" value="Chromosome 1"/>
</dbReference>
<dbReference type="InterPro" id="IPR011015">
    <property type="entry name" value="LEM/LEM-like_dom_sf"/>
</dbReference>
<evidence type="ECO:0000313" key="4">
    <source>
        <dbReference type="Proteomes" id="UP000694554"/>
    </source>
</evidence>
<feature type="domain" description="LEM" evidence="2">
    <location>
        <begin position="1"/>
        <end position="44"/>
    </location>
</feature>
<sequence>MVDVKCLSDDELNELDKFGFSPGPILPSTRKVKEKKLVQLLVSTPCASPEMNGPRELDRAQDYDDSEELNATIISKGNIIFSSEKNKGPKKRPKASISKPKALEGFCLDSKRSEERRCAARASNVRFKHGNNIRENACCIVNRSAGSRNIETFPAGLKLAVFGIFNTVIFVYITVEGKPLFG</sequence>
<protein>
    <submittedName>
        <fullName evidence="3">LEM domain containing 1</fullName>
    </submittedName>
</protein>
<feature type="transmembrane region" description="Helical" evidence="1">
    <location>
        <begin position="155"/>
        <end position="175"/>
    </location>
</feature>
<reference evidence="3" key="1">
    <citation type="submission" date="2019-08" db="EMBL/GenBank/DDBJ databases">
        <title>Phocoena sinus (Vaquita) genome, mPhoSin1, primary haplotype.</title>
        <authorList>
            <person name="Morin P."/>
            <person name="Mountcastle J."/>
            <person name="Fungtammasan C."/>
            <person name="Rhie A."/>
            <person name="Rojas-Bracho L."/>
            <person name="Smith C.R."/>
            <person name="Taylor B.L."/>
            <person name="Gulland F.M.D."/>
            <person name="Musser W."/>
            <person name="Houck M."/>
            <person name="Haase B."/>
            <person name="Paez S."/>
            <person name="Howe K."/>
            <person name="Torrance J."/>
            <person name="Formenti G."/>
            <person name="Phillippy A."/>
            <person name="Ryder O."/>
            <person name="Jarvis E.D."/>
            <person name="Fedrigo O."/>
        </authorList>
    </citation>
    <scope>NUCLEOTIDE SEQUENCE [LARGE SCALE GENOMIC DNA]</scope>
</reference>
<dbReference type="Gene3D" id="1.10.720.40">
    <property type="match status" value="1"/>
</dbReference>
<keyword evidence="1" id="KW-0472">Membrane</keyword>
<keyword evidence="1" id="KW-1133">Transmembrane helix</keyword>
<accession>A0A8C9CZ46</accession>
<reference evidence="3" key="2">
    <citation type="submission" date="2025-08" db="UniProtKB">
        <authorList>
            <consortium name="Ensembl"/>
        </authorList>
    </citation>
    <scope>IDENTIFICATION</scope>
</reference>
<dbReference type="Pfam" id="PF03020">
    <property type="entry name" value="LEM"/>
    <property type="match status" value="1"/>
</dbReference>
<dbReference type="PANTHER" id="PTHR12019">
    <property type="entry name" value="LAMINA-ASSOCIATED POLYPEPTIDE THYMOPOIETIN"/>
    <property type="match status" value="1"/>
</dbReference>
<dbReference type="CDD" id="cd12940">
    <property type="entry name" value="LEM_LAP2_LEMD1"/>
    <property type="match status" value="1"/>
</dbReference>
<dbReference type="PANTHER" id="PTHR12019:SF12">
    <property type="entry name" value="LEM DOMAIN-CONTAINING PROTEIN 1"/>
    <property type="match status" value="1"/>
</dbReference>
<keyword evidence="4" id="KW-1185">Reference proteome</keyword>
<keyword evidence="1" id="KW-0812">Transmembrane</keyword>
<dbReference type="InterPro" id="IPR003887">
    <property type="entry name" value="LEM_dom"/>
</dbReference>